<dbReference type="SUPFAM" id="SSF161098">
    <property type="entry name" value="MetI-like"/>
    <property type="match status" value="1"/>
</dbReference>
<dbReference type="CDD" id="cd06261">
    <property type="entry name" value="TM_PBP2"/>
    <property type="match status" value="1"/>
</dbReference>
<evidence type="ECO:0000259" key="9">
    <source>
        <dbReference type="PROSITE" id="PS50928"/>
    </source>
</evidence>
<dbReference type="PANTHER" id="PTHR30193">
    <property type="entry name" value="ABC TRANSPORTER PERMEASE PROTEIN"/>
    <property type="match status" value="1"/>
</dbReference>
<feature type="transmembrane region" description="Helical" evidence="7">
    <location>
        <begin position="289"/>
        <end position="311"/>
    </location>
</feature>
<evidence type="ECO:0000256" key="8">
    <source>
        <dbReference type="SAM" id="MobiDB-lite"/>
    </source>
</evidence>
<feature type="transmembrane region" description="Helical" evidence="7">
    <location>
        <begin position="93"/>
        <end position="118"/>
    </location>
</feature>
<evidence type="ECO:0000256" key="5">
    <source>
        <dbReference type="ARBA" id="ARBA00022989"/>
    </source>
</evidence>
<proteinExistence type="inferred from homology"/>
<feature type="region of interest" description="Disordered" evidence="8">
    <location>
        <begin position="1"/>
        <end position="21"/>
    </location>
</feature>
<evidence type="ECO:0000256" key="1">
    <source>
        <dbReference type="ARBA" id="ARBA00004651"/>
    </source>
</evidence>
<keyword evidence="3" id="KW-1003">Cell membrane</keyword>
<evidence type="ECO:0000256" key="6">
    <source>
        <dbReference type="ARBA" id="ARBA00023136"/>
    </source>
</evidence>
<feature type="transmembrane region" description="Helical" evidence="7">
    <location>
        <begin position="32"/>
        <end position="59"/>
    </location>
</feature>
<dbReference type="RefSeq" id="WP_109705203.1">
    <property type="nucleotide sequence ID" value="NZ_QGDB01000002.1"/>
</dbReference>
<dbReference type="Proteomes" id="UP000245865">
    <property type="component" value="Unassembled WGS sequence"/>
</dbReference>
<keyword evidence="5 7" id="KW-1133">Transmembrane helix</keyword>
<keyword evidence="11" id="KW-1185">Reference proteome</keyword>
<gene>
    <name evidence="10" type="ORF">DKP76_04150</name>
</gene>
<accession>A0A316J8L7</accession>
<evidence type="ECO:0000313" key="10">
    <source>
        <dbReference type="EMBL" id="PWL18302.1"/>
    </source>
</evidence>
<feature type="transmembrane region" description="Helical" evidence="7">
    <location>
        <begin position="171"/>
        <end position="191"/>
    </location>
</feature>
<protein>
    <submittedName>
        <fullName evidence="10">Sugar ABC transporter permease</fullName>
    </submittedName>
</protein>
<dbReference type="GO" id="GO:0055085">
    <property type="term" value="P:transmembrane transport"/>
    <property type="evidence" value="ECO:0007669"/>
    <property type="project" value="InterPro"/>
</dbReference>
<dbReference type="AlphaFoldDB" id="A0A316J8L7"/>
<dbReference type="InterPro" id="IPR035906">
    <property type="entry name" value="MetI-like_sf"/>
</dbReference>
<evidence type="ECO:0000256" key="3">
    <source>
        <dbReference type="ARBA" id="ARBA00022475"/>
    </source>
</evidence>
<reference evidence="10 11" key="1">
    <citation type="submission" date="2018-05" db="EMBL/GenBank/DDBJ databases">
        <title>Comparative genomic sequence analysis between strain HN4 and CCM 8460T (Falsochrobactrum ovis) will provide more evidence to prove that HN4 is a new species of Falsochrobactrum.</title>
        <authorList>
            <person name="Lyu W."/>
            <person name="Sun L."/>
            <person name="Yao L."/>
        </authorList>
    </citation>
    <scope>NUCLEOTIDE SEQUENCE [LARGE SCALE GENOMIC DNA]</scope>
    <source>
        <strain evidence="10 11">HN4</strain>
    </source>
</reference>
<dbReference type="PROSITE" id="PS50928">
    <property type="entry name" value="ABC_TM1"/>
    <property type="match status" value="1"/>
</dbReference>
<feature type="transmembrane region" description="Helical" evidence="7">
    <location>
        <begin position="130"/>
        <end position="151"/>
    </location>
</feature>
<dbReference type="InterPro" id="IPR051393">
    <property type="entry name" value="ABC_transporter_permease"/>
</dbReference>
<evidence type="ECO:0000256" key="2">
    <source>
        <dbReference type="ARBA" id="ARBA00022448"/>
    </source>
</evidence>
<dbReference type="EMBL" id="QGDB01000002">
    <property type="protein sequence ID" value="PWL18302.1"/>
    <property type="molecule type" value="Genomic_DNA"/>
</dbReference>
<name>A0A316J8L7_9HYPH</name>
<keyword evidence="2 7" id="KW-0813">Transport</keyword>
<comment type="similarity">
    <text evidence="7">Belongs to the binding-protein-dependent transport system permease family.</text>
</comment>
<evidence type="ECO:0000313" key="11">
    <source>
        <dbReference type="Proteomes" id="UP000245865"/>
    </source>
</evidence>
<dbReference type="Pfam" id="PF00528">
    <property type="entry name" value="BPD_transp_1"/>
    <property type="match status" value="1"/>
</dbReference>
<feature type="domain" description="ABC transmembrane type-1" evidence="9">
    <location>
        <begin position="93"/>
        <end position="307"/>
    </location>
</feature>
<dbReference type="OrthoDB" id="7375219at2"/>
<dbReference type="Gene3D" id="1.10.3720.10">
    <property type="entry name" value="MetI-like"/>
    <property type="match status" value="1"/>
</dbReference>
<comment type="subcellular location">
    <subcellularLocation>
        <location evidence="1 7">Cell membrane</location>
        <topology evidence="1 7">Multi-pass membrane protein</topology>
    </subcellularLocation>
</comment>
<keyword evidence="6 7" id="KW-0472">Membrane</keyword>
<evidence type="ECO:0000256" key="4">
    <source>
        <dbReference type="ARBA" id="ARBA00022692"/>
    </source>
</evidence>
<dbReference type="PANTHER" id="PTHR30193:SF37">
    <property type="entry name" value="INNER MEMBRANE ABC TRANSPORTER PERMEASE PROTEIN YCJO"/>
    <property type="match status" value="1"/>
</dbReference>
<organism evidence="10 11">
    <name type="scientific">Falsochrobactrum shanghaiense</name>
    <dbReference type="NCBI Taxonomy" id="2201899"/>
    <lineage>
        <taxon>Bacteria</taxon>
        <taxon>Pseudomonadati</taxon>
        <taxon>Pseudomonadota</taxon>
        <taxon>Alphaproteobacteria</taxon>
        <taxon>Hyphomicrobiales</taxon>
        <taxon>Brucellaceae</taxon>
        <taxon>Falsochrobactrum</taxon>
    </lineage>
</organism>
<dbReference type="GO" id="GO:0005886">
    <property type="term" value="C:plasma membrane"/>
    <property type="evidence" value="ECO:0007669"/>
    <property type="project" value="UniProtKB-SubCell"/>
</dbReference>
<sequence length="318" mass="34848">MSSSDIPASINADRSPRRQTARGLRHARERAYLLMLLPAAILIVVLIGYPILTMIHLAFQDVKLVNVNAAVAPEYTLRNFQRLLTDRRLPQTFQITAIFVFGSTALAFLWGLATALLLDRAFPGRTAIRMLIVSPWAVAAVVASLAWMFLLNSESGLMNYMLLAAGIIDKPINFLGSSIWALPTVVFVSAWKSYPFFTVMLMAGLKAVPKDALDAAKIDGAGPLVRFFWVTLPALRPVIAVSLPLSLLSAFREIETILVLTGGGPGRATETLALGIYNRAFQYFEVGRASALGVVVFLLCFVLVVGTLWLIQDRKRAQ</sequence>
<keyword evidence="4 7" id="KW-0812">Transmembrane</keyword>
<comment type="caution">
    <text evidence="10">The sequence shown here is derived from an EMBL/GenBank/DDBJ whole genome shotgun (WGS) entry which is preliminary data.</text>
</comment>
<dbReference type="InterPro" id="IPR000515">
    <property type="entry name" value="MetI-like"/>
</dbReference>
<evidence type="ECO:0000256" key="7">
    <source>
        <dbReference type="RuleBase" id="RU363032"/>
    </source>
</evidence>